<dbReference type="Proteomes" id="UP000664414">
    <property type="component" value="Unassembled WGS sequence"/>
</dbReference>
<keyword evidence="6" id="KW-0963">Cytoplasm</keyword>
<dbReference type="Gene3D" id="3.10.420.10">
    <property type="entry name" value="SecB-like"/>
    <property type="match status" value="1"/>
</dbReference>
<comment type="caution">
    <text evidence="8">The sequence shown here is derived from an EMBL/GenBank/DDBJ whole genome shotgun (WGS) entry which is preliminary data.</text>
</comment>
<dbReference type="NCBIfam" id="NF004392">
    <property type="entry name" value="PRK05751.1-3"/>
    <property type="match status" value="1"/>
</dbReference>
<comment type="similarity">
    <text evidence="1 6">Belongs to the SecB family.</text>
</comment>
<keyword evidence="3 6" id="KW-0653">Protein transport</keyword>
<evidence type="ECO:0000256" key="7">
    <source>
        <dbReference type="SAM" id="MobiDB-lite"/>
    </source>
</evidence>
<keyword evidence="2 6" id="KW-0813">Transport</keyword>
<name>A0A8J7PZM4_9PROT</name>
<dbReference type="GO" id="GO:0051082">
    <property type="term" value="F:unfolded protein binding"/>
    <property type="evidence" value="ECO:0007669"/>
    <property type="project" value="InterPro"/>
</dbReference>
<dbReference type="InterPro" id="IPR035958">
    <property type="entry name" value="SecB-like_sf"/>
</dbReference>
<dbReference type="EMBL" id="JAFKGL010000011">
    <property type="protein sequence ID" value="MBN9412576.1"/>
    <property type="molecule type" value="Genomic_DNA"/>
</dbReference>
<comment type="subcellular location">
    <subcellularLocation>
        <location evidence="6">Cytoplasm</location>
    </subcellularLocation>
</comment>
<organism evidence="8 9">
    <name type="scientific">Candidatus Paracaedimonas acanthamoebae</name>
    <dbReference type="NCBI Taxonomy" id="244581"/>
    <lineage>
        <taxon>Bacteria</taxon>
        <taxon>Pseudomonadati</taxon>
        <taxon>Pseudomonadota</taxon>
        <taxon>Alphaproteobacteria</taxon>
        <taxon>Holosporales</taxon>
        <taxon>Caedimonadaceae</taxon>
        <taxon>Candidatus Paracaedimonas</taxon>
    </lineage>
</organism>
<dbReference type="AlphaFoldDB" id="A0A8J7PZM4"/>
<dbReference type="GO" id="GO:0006457">
    <property type="term" value="P:protein folding"/>
    <property type="evidence" value="ECO:0007669"/>
    <property type="project" value="UniProtKB-UniRule"/>
</dbReference>
<dbReference type="PANTHER" id="PTHR36918">
    <property type="match status" value="1"/>
</dbReference>
<feature type="region of interest" description="Disordered" evidence="7">
    <location>
        <begin position="1"/>
        <end position="21"/>
    </location>
</feature>
<dbReference type="GO" id="GO:0015031">
    <property type="term" value="P:protein transport"/>
    <property type="evidence" value="ECO:0007669"/>
    <property type="project" value="UniProtKB-UniRule"/>
</dbReference>
<dbReference type="GO" id="GO:0005737">
    <property type="term" value="C:cytoplasm"/>
    <property type="evidence" value="ECO:0007669"/>
    <property type="project" value="UniProtKB-SubCell"/>
</dbReference>
<dbReference type="InterPro" id="IPR003708">
    <property type="entry name" value="SecB"/>
</dbReference>
<dbReference type="PANTHER" id="PTHR36918:SF1">
    <property type="entry name" value="PROTEIN-EXPORT PROTEIN SECB"/>
    <property type="match status" value="1"/>
</dbReference>
<dbReference type="GO" id="GO:0051262">
    <property type="term" value="P:protein tetramerization"/>
    <property type="evidence" value="ECO:0007669"/>
    <property type="project" value="InterPro"/>
</dbReference>
<keyword evidence="5 6" id="KW-0143">Chaperone</keyword>
<evidence type="ECO:0000256" key="4">
    <source>
        <dbReference type="ARBA" id="ARBA00023010"/>
    </source>
</evidence>
<accession>A0A8J7PZM4</accession>
<evidence type="ECO:0000256" key="2">
    <source>
        <dbReference type="ARBA" id="ARBA00022448"/>
    </source>
</evidence>
<evidence type="ECO:0000256" key="1">
    <source>
        <dbReference type="ARBA" id="ARBA00009990"/>
    </source>
</evidence>
<comment type="subunit">
    <text evidence="6">Homotetramer, a dimer of dimers. One homotetramer interacts with 1 SecA dimer.</text>
</comment>
<evidence type="ECO:0000256" key="6">
    <source>
        <dbReference type="HAMAP-Rule" id="MF_00821"/>
    </source>
</evidence>
<dbReference type="Pfam" id="PF02556">
    <property type="entry name" value="SecB"/>
    <property type="match status" value="1"/>
</dbReference>
<dbReference type="PRINTS" id="PR01594">
    <property type="entry name" value="SECBCHAPRONE"/>
</dbReference>
<evidence type="ECO:0000313" key="9">
    <source>
        <dbReference type="Proteomes" id="UP000664414"/>
    </source>
</evidence>
<dbReference type="NCBIfam" id="TIGR00809">
    <property type="entry name" value="secB"/>
    <property type="match status" value="1"/>
</dbReference>
<sequence>MAQNETQKPKKINGTPEMEPSANIPAMPLIVNAQYVKDISFENPSPLESLSENDEHAPEIELNIDIQAQPVSEHVYEVTLHLTAKAQKNNHLMFLAELQYAGVFTLASNLPQEAVHPILMIECPRLLFPYARSVLSTLTREGGFPALMLSPIDFLELYRNQYGSQENATQDS</sequence>
<keyword evidence="4 6" id="KW-0811">Translocation</keyword>
<evidence type="ECO:0000256" key="3">
    <source>
        <dbReference type="ARBA" id="ARBA00022927"/>
    </source>
</evidence>
<gene>
    <name evidence="6 8" type="primary">secB</name>
    <name evidence="8" type="ORF">J0H12_01440</name>
</gene>
<evidence type="ECO:0000313" key="8">
    <source>
        <dbReference type="EMBL" id="MBN9412576.1"/>
    </source>
</evidence>
<evidence type="ECO:0000256" key="5">
    <source>
        <dbReference type="ARBA" id="ARBA00023186"/>
    </source>
</evidence>
<proteinExistence type="inferred from homology"/>
<comment type="function">
    <text evidence="6">One of the proteins required for the normal export of preproteins out of the cell cytoplasm. It is a molecular chaperone that binds to a subset of precursor proteins, maintaining them in a translocation-competent state. It also specifically binds to its receptor SecA.</text>
</comment>
<protein>
    <recommendedName>
        <fullName evidence="6">Protein-export protein SecB</fullName>
    </recommendedName>
</protein>
<dbReference type="SUPFAM" id="SSF54611">
    <property type="entry name" value="SecB-like"/>
    <property type="match status" value="1"/>
</dbReference>
<dbReference type="HAMAP" id="MF_00821">
    <property type="entry name" value="SecB"/>
    <property type="match status" value="1"/>
</dbReference>
<reference evidence="8" key="1">
    <citation type="submission" date="2021-02" db="EMBL/GenBank/DDBJ databases">
        <title>Thiocyanate and organic carbon inputs drive convergent selection for specific autotrophic Afipia and Thiobacillus strains within complex microbiomes.</title>
        <authorList>
            <person name="Huddy R.J."/>
            <person name="Sachdeva R."/>
            <person name="Kadzinga F."/>
            <person name="Kantor R.S."/>
            <person name="Harrison S.T.L."/>
            <person name="Banfield J.F."/>
        </authorList>
    </citation>
    <scope>NUCLEOTIDE SEQUENCE</scope>
    <source>
        <strain evidence="8">SCN18_10_11_15_R4_P_38_20</strain>
    </source>
</reference>